<proteinExistence type="predicted"/>
<keyword evidence="2" id="KW-1185">Reference proteome</keyword>
<evidence type="ECO:0000313" key="1">
    <source>
        <dbReference type="EMBL" id="MBW0466840.1"/>
    </source>
</evidence>
<dbReference type="Proteomes" id="UP000765509">
    <property type="component" value="Unassembled WGS sequence"/>
</dbReference>
<dbReference type="OrthoDB" id="2749819at2759"/>
<protein>
    <submittedName>
        <fullName evidence="1">Uncharacterized protein</fullName>
    </submittedName>
</protein>
<sequence>MPAVKIKAKYYNLHLNGEEVENLTRKLERIAQLQGAGEEDLATQMKFWTTDSKISDEIEAIPGYEEGNWSYLKKELITKWGSFEP</sequence>
<gene>
    <name evidence="1" type="ORF">O181_006555</name>
</gene>
<name>A0A9Q3GGZ2_9BASI</name>
<evidence type="ECO:0000313" key="2">
    <source>
        <dbReference type="Proteomes" id="UP000765509"/>
    </source>
</evidence>
<comment type="caution">
    <text evidence="1">The sequence shown here is derived from an EMBL/GenBank/DDBJ whole genome shotgun (WGS) entry which is preliminary data.</text>
</comment>
<reference evidence="1" key="1">
    <citation type="submission" date="2021-03" db="EMBL/GenBank/DDBJ databases">
        <title>Draft genome sequence of rust myrtle Austropuccinia psidii MF-1, a brazilian biotype.</title>
        <authorList>
            <person name="Quecine M.C."/>
            <person name="Pachon D.M.R."/>
            <person name="Bonatelli M.L."/>
            <person name="Correr F.H."/>
            <person name="Franceschini L.M."/>
            <person name="Leite T.F."/>
            <person name="Margarido G.R.A."/>
            <person name="Almeida C.A."/>
            <person name="Ferrarezi J.A."/>
            <person name="Labate C.A."/>
        </authorList>
    </citation>
    <scope>NUCLEOTIDE SEQUENCE</scope>
    <source>
        <strain evidence="1">MF-1</strain>
    </source>
</reference>
<dbReference type="EMBL" id="AVOT02001410">
    <property type="protein sequence ID" value="MBW0466840.1"/>
    <property type="molecule type" value="Genomic_DNA"/>
</dbReference>
<organism evidence="1 2">
    <name type="scientific">Austropuccinia psidii MF-1</name>
    <dbReference type="NCBI Taxonomy" id="1389203"/>
    <lineage>
        <taxon>Eukaryota</taxon>
        <taxon>Fungi</taxon>
        <taxon>Dikarya</taxon>
        <taxon>Basidiomycota</taxon>
        <taxon>Pucciniomycotina</taxon>
        <taxon>Pucciniomycetes</taxon>
        <taxon>Pucciniales</taxon>
        <taxon>Sphaerophragmiaceae</taxon>
        <taxon>Austropuccinia</taxon>
    </lineage>
</organism>
<accession>A0A9Q3GGZ2</accession>
<dbReference type="AlphaFoldDB" id="A0A9Q3GGZ2"/>